<dbReference type="Proteomes" id="UP000287969">
    <property type="component" value="Chromosome"/>
</dbReference>
<evidence type="ECO:0000313" key="1">
    <source>
        <dbReference type="EMBL" id="QAT61192.1"/>
    </source>
</evidence>
<organism evidence="1 2">
    <name type="scientific">Acidilutibacter cellobiosedens</name>
    <dbReference type="NCBI Taxonomy" id="2507161"/>
    <lineage>
        <taxon>Bacteria</taxon>
        <taxon>Bacillati</taxon>
        <taxon>Bacillota</taxon>
        <taxon>Tissierellia</taxon>
        <taxon>Tissierellales</taxon>
        <taxon>Acidilutibacteraceae</taxon>
        <taxon>Acidilutibacter</taxon>
    </lineage>
</organism>
<protein>
    <submittedName>
        <fullName evidence="1">Uncharacterized protein</fullName>
    </submittedName>
</protein>
<sequence length="116" mass="13860">MSFSEICIYQVKPDKVNEFETLMKEAVQFMKQLEGVLLLRFIKRTHNINDFSLIKEGLPPHKVTRIVKSVRYMLYWEFDTIENYGTAQKSLYESYWKAIEKCLVVPHDKYLGEELF</sequence>
<proteinExistence type="predicted"/>
<accession>A0A410QAZ6</accession>
<evidence type="ECO:0000313" key="2">
    <source>
        <dbReference type="Proteomes" id="UP000287969"/>
    </source>
</evidence>
<dbReference type="KEGG" id="spoa:EQM13_06125"/>
<dbReference type="AlphaFoldDB" id="A0A410QAZ6"/>
<dbReference type="RefSeq" id="WP_071140803.1">
    <property type="nucleotide sequence ID" value="NZ_CP035282.1"/>
</dbReference>
<dbReference type="EMBL" id="CP035282">
    <property type="protein sequence ID" value="QAT61192.1"/>
    <property type="molecule type" value="Genomic_DNA"/>
</dbReference>
<gene>
    <name evidence="1" type="ORF">EQM13_06125</name>
</gene>
<dbReference type="OrthoDB" id="9255944at2"/>
<keyword evidence="2" id="KW-1185">Reference proteome</keyword>
<reference evidence="2" key="1">
    <citation type="submission" date="2019-01" db="EMBL/GenBank/DDBJ databases">
        <title>Draft genomes of a novel of Sporanaerobacter strains.</title>
        <authorList>
            <person name="Ma S."/>
        </authorList>
    </citation>
    <scope>NUCLEOTIDE SEQUENCE [LARGE SCALE GENOMIC DNA]</scope>
    <source>
        <strain evidence="2">NJN-17</strain>
    </source>
</reference>
<name>A0A410QAZ6_9FIRM</name>